<keyword evidence="6" id="KW-1133">Transmembrane helix</keyword>
<evidence type="ECO:0000256" key="3">
    <source>
        <dbReference type="ARBA" id="ARBA00023157"/>
    </source>
</evidence>
<protein>
    <submittedName>
        <fullName evidence="10 11">Basal cell adhesion molecule-like</fullName>
    </submittedName>
</protein>
<dbReference type="InterPro" id="IPR003598">
    <property type="entry name" value="Ig_sub2"/>
</dbReference>
<keyword evidence="5" id="KW-0393">Immunoglobulin domain</keyword>
<accession>A0AAJ7TNZ7</accession>
<dbReference type="InterPro" id="IPR013783">
    <property type="entry name" value="Ig-like_fold"/>
</dbReference>
<feature type="domain" description="Ig-like" evidence="8">
    <location>
        <begin position="346"/>
        <end position="424"/>
    </location>
</feature>
<evidence type="ECO:0000313" key="11">
    <source>
        <dbReference type="RefSeq" id="XP_032820336.1"/>
    </source>
</evidence>
<gene>
    <name evidence="10 11" type="primary">LOC116948100</name>
</gene>
<feature type="signal peptide" evidence="7">
    <location>
        <begin position="1"/>
        <end position="26"/>
    </location>
</feature>
<name>A0AAJ7TNZ7_PETMA</name>
<evidence type="ECO:0000256" key="5">
    <source>
        <dbReference type="ARBA" id="ARBA00023319"/>
    </source>
</evidence>
<keyword evidence="2 6" id="KW-0472">Membrane</keyword>
<sequence length="594" mass="64407">MAAVRAVATRILSLLVLPLWVRGAAGSLQLDVPATVHVELGQTLEVPCKRADGMEAAFESVLEWFYVDSAHGRVPILYRRNNFRPPVDAPDYAERASLKPGTSTLVVEGAGLQDERTFVCQITDSAGERGTGAASVRVFSLGDLEITANPEPIALNNKTALLATCRTKNSYPQLQIGWYKNGIELKSLTAMSMSLQANGLYTLSSKLVYVVTRPDHGATYHCAVSYRADAEAKSIQSDGVKINLHYPPDSVVLSVALPTVAIKERDDVVLKCTTDANPPPNYSFYRVFADDRVEVPGAVRGGLLVLRGVSADMNGLYVCRANATGKCTGHSATSSHINVVINYIDPLSLVPFGPLTVRAGVRVHVTCQSSGSGPLSYRWIKDGTTVSDSTKVVIESAQFSDAGVYTCNAWLLAHPHITASESVSLLVQGKPHILSDEDVYLQNEGSALSLLCEAVGFPKPNIKWSHAGRPSNTESIKDNKLTSELKLRVTDDLRYVTCNASNQYGAAVKVFHLQRPSAAEDAYIIILAVAAALLIIGSVAFVMWRKRRHRYRRHNGMNGTNLHTIMLGLAEMDDDGHEGDECDFPYPAIIVSSL</sequence>
<evidence type="ECO:0000256" key="2">
    <source>
        <dbReference type="ARBA" id="ARBA00023136"/>
    </source>
</evidence>
<dbReference type="PANTHER" id="PTHR11640:SF162">
    <property type="entry name" value="BASAL CELL ADHESION MOLECULE ISOFORM X1-RELATED"/>
    <property type="match status" value="1"/>
</dbReference>
<evidence type="ECO:0000313" key="10">
    <source>
        <dbReference type="RefSeq" id="XP_032820335.1"/>
    </source>
</evidence>
<dbReference type="RefSeq" id="XP_032820336.1">
    <property type="nucleotide sequence ID" value="XM_032964445.1"/>
</dbReference>
<dbReference type="InterPro" id="IPR003599">
    <property type="entry name" value="Ig_sub"/>
</dbReference>
<dbReference type="Gene3D" id="2.60.40.10">
    <property type="entry name" value="Immunoglobulins"/>
    <property type="match status" value="5"/>
</dbReference>
<dbReference type="InterPro" id="IPR007110">
    <property type="entry name" value="Ig-like_dom"/>
</dbReference>
<evidence type="ECO:0000313" key="9">
    <source>
        <dbReference type="Proteomes" id="UP001318040"/>
    </source>
</evidence>
<proteinExistence type="predicted"/>
<feature type="domain" description="Ig-like" evidence="8">
    <location>
        <begin position="248"/>
        <end position="340"/>
    </location>
</feature>
<dbReference type="CDD" id="cd00096">
    <property type="entry name" value="Ig"/>
    <property type="match status" value="1"/>
</dbReference>
<keyword evidence="6" id="KW-0812">Transmembrane</keyword>
<dbReference type="PANTHER" id="PTHR11640">
    <property type="entry name" value="NEPHRIN"/>
    <property type="match status" value="1"/>
</dbReference>
<dbReference type="GO" id="GO:0098609">
    <property type="term" value="P:cell-cell adhesion"/>
    <property type="evidence" value="ECO:0007669"/>
    <property type="project" value="TreeGrafter"/>
</dbReference>
<feature type="domain" description="Ig-like" evidence="8">
    <location>
        <begin position="431"/>
        <end position="509"/>
    </location>
</feature>
<dbReference type="GO" id="GO:0005911">
    <property type="term" value="C:cell-cell junction"/>
    <property type="evidence" value="ECO:0007669"/>
    <property type="project" value="TreeGrafter"/>
</dbReference>
<dbReference type="SMART" id="SM00409">
    <property type="entry name" value="IG"/>
    <property type="match status" value="4"/>
</dbReference>
<dbReference type="PROSITE" id="PS50835">
    <property type="entry name" value="IG_LIKE"/>
    <property type="match status" value="4"/>
</dbReference>
<dbReference type="InterPro" id="IPR036179">
    <property type="entry name" value="Ig-like_dom_sf"/>
</dbReference>
<dbReference type="GO" id="GO:0050839">
    <property type="term" value="F:cell adhesion molecule binding"/>
    <property type="evidence" value="ECO:0007669"/>
    <property type="project" value="TreeGrafter"/>
</dbReference>
<evidence type="ECO:0000256" key="7">
    <source>
        <dbReference type="SAM" id="SignalP"/>
    </source>
</evidence>
<evidence type="ECO:0000259" key="8">
    <source>
        <dbReference type="PROSITE" id="PS50835"/>
    </source>
</evidence>
<dbReference type="KEGG" id="pmrn:116948100"/>
<reference evidence="10 11" key="1">
    <citation type="submission" date="2025-04" db="UniProtKB">
        <authorList>
            <consortium name="RefSeq"/>
        </authorList>
    </citation>
    <scope>IDENTIFICATION</scope>
    <source>
        <tissue evidence="10 11">Sperm</tissue>
    </source>
</reference>
<dbReference type="GO" id="GO:0005886">
    <property type="term" value="C:plasma membrane"/>
    <property type="evidence" value="ECO:0007669"/>
    <property type="project" value="TreeGrafter"/>
</dbReference>
<comment type="subcellular location">
    <subcellularLocation>
        <location evidence="1">Membrane</location>
        <topology evidence="1">Single-pass type I membrane protein</topology>
    </subcellularLocation>
</comment>
<dbReference type="Pfam" id="PF08205">
    <property type="entry name" value="C2-set_2"/>
    <property type="match status" value="1"/>
</dbReference>
<keyword evidence="4" id="KW-0325">Glycoprotein</keyword>
<dbReference type="InterPro" id="IPR051275">
    <property type="entry name" value="Cell_adhesion_signaling"/>
</dbReference>
<dbReference type="Pfam" id="PF13895">
    <property type="entry name" value="Ig_2"/>
    <property type="match status" value="1"/>
</dbReference>
<evidence type="ECO:0000256" key="6">
    <source>
        <dbReference type="SAM" id="Phobius"/>
    </source>
</evidence>
<dbReference type="SMART" id="SM00408">
    <property type="entry name" value="IGc2"/>
    <property type="match status" value="4"/>
</dbReference>
<dbReference type="InterPro" id="IPR013162">
    <property type="entry name" value="CD80_C2-set"/>
</dbReference>
<dbReference type="Pfam" id="PF13927">
    <property type="entry name" value="Ig_3"/>
    <property type="match status" value="1"/>
</dbReference>
<keyword evidence="7" id="KW-0732">Signal</keyword>
<dbReference type="RefSeq" id="XP_032820335.1">
    <property type="nucleotide sequence ID" value="XM_032964444.1"/>
</dbReference>
<evidence type="ECO:0000256" key="4">
    <source>
        <dbReference type="ARBA" id="ARBA00023180"/>
    </source>
</evidence>
<feature type="chain" id="PRO_5044709374" evidence="7">
    <location>
        <begin position="27"/>
        <end position="594"/>
    </location>
</feature>
<feature type="domain" description="Ig-like" evidence="8">
    <location>
        <begin position="90"/>
        <end position="236"/>
    </location>
</feature>
<dbReference type="SUPFAM" id="SSF48726">
    <property type="entry name" value="Immunoglobulin"/>
    <property type="match status" value="5"/>
</dbReference>
<evidence type="ECO:0000256" key="1">
    <source>
        <dbReference type="ARBA" id="ARBA00004479"/>
    </source>
</evidence>
<organism evidence="9 11">
    <name type="scientific">Petromyzon marinus</name>
    <name type="common">Sea lamprey</name>
    <dbReference type="NCBI Taxonomy" id="7757"/>
    <lineage>
        <taxon>Eukaryota</taxon>
        <taxon>Metazoa</taxon>
        <taxon>Chordata</taxon>
        <taxon>Craniata</taxon>
        <taxon>Vertebrata</taxon>
        <taxon>Cyclostomata</taxon>
        <taxon>Hyperoartia</taxon>
        <taxon>Petromyzontiformes</taxon>
        <taxon>Petromyzontidae</taxon>
        <taxon>Petromyzon</taxon>
    </lineage>
</organism>
<dbReference type="Proteomes" id="UP001318040">
    <property type="component" value="Chromosome 32"/>
</dbReference>
<keyword evidence="3" id="KW-1015">Disulfide bond</keyword>
<feature type="transmembrane region" description="Helical" evidence="6">
    <location>
        <begin position="522"/>
        <end position="544"/>
    </location>
</feature>
<keyword evidence="9" id="KW-1185">Reference proteome</keyword>
<dbReference type="AlphaFoldDB" id="A0AAJ7TNZ7"/>